<name>A0ABV0TDN1_9TELE</name>
<accession>A0ABV0TDN1</accession>
<protein>
    <recommendedName>
        <fullName evidence="3">Secreted protein</fullName>
    </recommendedName>
</protein>
<evidence type="ECO:0008006" key="3">
    <source>
        <dbReference type="Google" id="ProtNLM"/>
    </source>
</evidence>
<proteinExistence type="predicted"/>
<evidence type="ECO:0000313" key="1">
    <source>
        <dbReference type="EMBL" id="MEQ2229763.1"/>
    </source>
</evidence>
<comment type="caution">
    <text evidence="1">The sequence shown here is derived from an EMBL/GenBank/DDBJ whole genome shotgun (WGS) entry which is preliminary data.</text>
</comment>
<dbReference type="Proteomes" id="UP001482620">
    <property type="component" value="Unassembled WGS sequence"/>
</dbReference>
<evidence type="ECO:0000313" key="2">
    <source>
        <dbReference type="Proteomes" id="UP001482620"/>
    </source>
</evidence>
<keyword evidence="2" id="KW-1185">Reference proteome</keyword>
<reference evidence="1 2" key="1">
    <citation type="submission" date="2021-06" db="EMBL/GenBank/DDBJ databases">
        <authorList>
            <person name="Palmer J.M."/>
        </authorList>
    </citation>
    <scope>NUCLEOTIDE SEQUENCE [LARGE SCALE GENOMIC DNA]</scope>
    <source>
        <strain evidence="2">if_2019</strain>
        <tissue evidence="1">Muscle</tissue>
    </source>
</reference>
<dbReference type="EMBL" id="JAHRIQ010025606">
    <property type="protein sequence ID" value="MEQ2229763.1"/>
    <property type="molecule type" value="Genomic_DNA"/>
</dbReference>
<organism evidence="1 2">
    <name type="scientific">Ilyodon furcidens</name>
    <name type="common">goldbreast splitfin</name>
    <dbReference type="NCBI Taxonomy" id="33524"/>
    <lineage>
        <taxon>Eukaryota</taxon>
        <taxon>Metazoa</taxon>
        <taxon>Chordata</taxon>
        <taxon>Craniata</taxon>
        <taxon>Vertebrata</taxon>
        <taxon>Euteleostomi</taxon>
        <taxon>Actinopterygii</taxon>
        <taxon>Neopterygii</taxon>
        <taxon>Teleostei</taxon>
        <taxon>Neoteleostei</taxon>
        <taxon>Acanthomorphata</taxon>
        <taxon>Ovalentaria</taxon>
        <taxon>Atherinomorphae</taxon>
        <taxon>Cyprinodontiformes</taxon>
        <taxon>Goodeidae</taxon>
        <taxon>Ilyodon</taxon>
    </lineage>
</organism>
<sequence>MSCSQIFYVFIIRWPTFSEFMLWDILQFTVLKHVELGCADRDASRSTPSSHSCCKCAFAHCFPPHVHSFSGSLDEQVQVGCLFTSAVAKWKRERGRLEKRHHGPHQG</sequence>
<gene>
    <name evidence="1" type="ORF">ILYODFUR_022216</name>
</gene>